<evidence type="ECO:0000256" key="1">
    <source>
        <dbReference type="SAM" id="MobiDB-lite"/>
    </source>
</evidence>
<evidence type="ECO:0000313" key="2">
    <source>
        <dbReference type="EMBL" id="KAF9937720.1"/>
    </source>
</evidence>
<feature type="compositionally biased region" description="Basic and acidic residues" evidence="1">
    <location>
        <begin position="362"/>
        <end position="371"/>
    </location>
</feature>
<dbReference type="AlphaFoldDB" id="A0A9P6IPS9"/>
<gene>
    <name evidence="2" type="ORF">BGZ65_001118</name>
</gene>
<dbReference type="InterPro" id="IPR011990">
    <property type="entry name" value="TPR-like_helical_dom_sf"/>
</dbReference>
<dbReference type="SUPFAM" id="SSF48452">
    <property type="entry name" value="TPR-like"/>
    <property type="match status" value="1"/>
</dbReference>
<proteinExistence type="predicted"/>
<dbReference type="EMBL" id="JAAAHW010009661">
    <property type="protein sequence ID" value="KAF9937720.1"/>
    <property type="molecule type" value="Genomic_DNA"/>
</dbReference>
<evidence type="ECO:0000313" key="3">
    <source>
        <dbReference type="Proteomes" id="UP000749646"/>
    </source>
</evidence>
<sequence>MEEDFPFSFGNVSDEDQDSEGLFCAPKKKSSATRTETRIEQEPYYAQIDEDGWFHRSGKSVEEMMLQDKNGATKVKLRADHYYMLHQYQEAYEIAQEYCHIVSFNDPKTTSGDGGIRRPETGTGSGSEVLKVTDSREMQEMALRCAMKLNLFSEAAKLADELTLQDSGSVFLKARAYMATGRYSDAAIGLVQYQKTRSSNYAIWRTLAECLYESAIPAEQQPRPSITAILALISILRTRHLMRASNWTLVDYAQARYHREMKAIKNQRITYEQACGLETTEEADRMCEDDRELQVRYNLDVVKPAQECLRKMKEEGQQQLESIDGSFALEVVEFVVSSWNPQVITMSSSSAAVAMDEEEEEKGGIESVRSK</sequence>
<dbReference type="Gene3D" id="1.25.40.10">
    <property type="entry name" value="Tetratricopeptide repeat domain"/>
    <property type="match status" value="1"/>
</dbReference>
<protein>
    <submittedName>
        <fullName evidence="2">Uncharacterized protein</fullName>
    </submittedName>
</protein>
<accession>A0A9P6IPS9</accession>
<comment type="caution">
    <text evidence="2">The sequence shown here is derived from an EMBL/GenBank/DDBJ whole genome shotgun (WGS) entry which is preliminary data.</text>
</comment>
<dbReference type="Proteomes" id="UP000749646">
    <property type="component" value="Unassembled WGS sequence"/>
</dbReference>
<feature type="region of interest" description="Disordered" evidence="1">
    <location>
        <begin position="349"/>
        <end position="371"/>
    </location>
</feature>
<reference evidence="2" key="1">
    <citation type="journal article" date="2020" name="Fungal Divers.">
        <title>Resolving the Mortierellaceae phylogeny through synthesis of multi-gene phylogenetics and phylogenomics.</title>
        <authorList>
            <person name="Vandepol N."/>
            <person name="Liber J."/>
            <person name="Desiro A."/>
            <person name="Na H."/>
            <person name="Kennedy M."/>
            <person name="Barry K."/>
            <person name="Grigoriev I.V."/>
            <person name="Miller A.N."/>
            <person name="O'Donnell K."/>
            <person name="Stajich J.E."/>
            <person name="Bonito G."/>
        </authorList>
    </citation>
    <scope>NUCLEOTIDE SEQUENCE</scope>
    <source>
        <strain evidence="2">MES-2147</strain>
    </source>
</reference>
<dbReference type="OrthoDB" id="2124108at2759"/>
<keyword evidence="3" id="KW-1185">Reference proteome</keyword>
<feature type="region of interest" description="Disordered" evidence="1">
    <location>
        <begin position="1"/>
        <end position="30"/>
    </location>
</feature>
<organism evidence="2 3">
    <name type="scientific">Modicella reniformis</name>
    <dbReference type="NCBI Taxonomy" id="1440133"/>
    <lineage>
        <taxon>Eukaryota</taxon>
        <taxon>Fungi</taxon>
        <taxon>Fungi incertae sedis</taxon>
        <taxon>Mucoromycota</taxon>
        <taxon>Mortierellomycotina</taxon>
        <taxon>Mortierellomycetes</taxon>
        <taxon>Mortierellales</taxon>
        <taxon>Mortierellaceae</taxon>
        <taxon>Modicella</taxon>
    </lineage>
</organism>
<name>A0A9P6IPS9_9FUNG</name>